<accession>A0A1E1XDD1</accession>
<comment type="catalytic activity">
    <reaction evidence="1">
        <text>S-ubiquitinyl-[E2 ubiquitin-conjugating enzyme]-L-cysteine + [acceptor protein]-L-lysine = [E2 ubiquitin-conjugating enzyme]-L-cysteine + N(6)-ubiquitinyl-[acceptor protein]-L-lysine.</text>
        <dbReference type="EC" id="2.3.2.27"/>
    </reaction>
</comment>
<dbReference type="EMBL" id="GFAC01001933">
    <property type="protein sequence ID" value="JAT97255.1"/>
    <property type="molecule type" value="mRNA"/>
</dbReference>
<dbReference type="SMART" id="SM00184">
    <property type="entry name" value="RING"/>
    <property type="match status" value="1"/>
</dbReference>
<evidence type="ECO:0000256" key="4">
    <source>
        <dbReference type="ARBA" id="ARBA00022723"/>
    </source>
</evidence>
<feature type="compositionally biased region" description="Polar residues" evidence="16">
    <location>
        <begin position="472"/>
        <end position="493"/>
    </location>
</feature>
<dbReference type="GO" id="GO:0061630">
    <property type="term" value="F:ubiquitin protein ligase activity"/>
    <property type="evidence" value="ECO:0007669"/>
    <property type="project" value="UniProtKB-EC"/>
</dbReference>
<evidence type="ECO:0000256" key="1">
    <source>
        <dbReference type="ARBA" id="ARBA00000900"/>
    </source>
</evidence>
<dbReference type="InterPro" id="IPR013083">
    <property type="entry name" value="Znf_RING/FYVE/PHD"/>
</dbReference>
<reference evidence="18" key="1">
    <citation type="journal article" date="2017" name="Front. Cell. Infect. Microbiol.">
        <title>The Distinct Transcriptional Response of the Midgut of Amblyomma sculptum and Amblyomma aureolatum Ticks to Rickettsia rickettsii Correlates to Their Differences in Susceptibility to Infection.</title>
        <authorList>
            <person name="Martins L.A."/>
            <person name="Galletti M.F.B.M."/>
            <person name="Ribeiro J.M."/>
            <person name="Fujita A."/>
            <person name="Costa F.B."/>
            <person name="Labruna M.B."/>
            <person name="Daffre S."/>
            <person name="Fogaca A.C."/>
        </authorList>
    </citation>
    <scope>NUCLEOTIDE SEQUENCE</scope>
</reference>
<feature type="region of interest" description="Disordered" evidence="16">
    <location>
        <begin position="409"/>
        <end position="674"/>
    </location>
</feature>
<keyword evidence="9" id="KW-0804">Transcription</keyword>
<dbReference type="CDD" id="cd16574">
    <property type="entry name" value="RING-HC_Topors"/>
    <property type="match status" value="1"/>
</dbReference>
<dbReference type="Pfam" id="PF26084">
    <property type="entry name" value="PWI_Topors"/>
    <property type="match status" value="1"/>
</dbReference>
<dbReference type="InterPro" id="IPR058745">
    <property type="entry name" value="PWI_Topors"/>
</dbReference>
<evidence type="ECO:0000256" key="12">
    <source>
        <dbReference type="ARBA" id="ARBA00076940"/>
    </source>
</evidence>
<evidence type="ECO:0000313" key="18">
    <source>
        <dbReference type="EMBL" id="JAT97255.1"/>
    </source>
</evidence>
<dbReference type="GO" id="GO:0008270">
    <property type="term" value="F:zinc ion binding"/>
    <property type="evidence" value="ECO:0007669"/>
    <property type="project" value="UniProtKB-KW"/>
</dbReference>
<evidence type="ECO:0000256" key="15">
    <source>
        <dbReference type="PROSITE-ProRule" id="PRU00175"/>
    </source>
</evidence>
<dbReference type="InterPro" id="IPR018957">
    <property type="entry name" value="Znf_C3HC4_RING-type"/>
</dbReference>
<evidence type="ECO:0000259" key="17">
    <source>
        <dbReference type="PROSITE" id="PS50089"/>
    </source>
</evidence>
<protein>
    <recommendedName>
        <fullName evidence="10">E3 ubiquitin-protein ligase Topors</fullName>
        <ecNumber evidence="2">2.3.2.27</ecNumber>
    </recommendedName>
    <alternativeName>
        <fullName evidence="11">RING-type E3 ubiquitin transferase Topors</fullName>
    </alternativeName>
    <alternativeName>
        <fullName evidence="13">SUMO1-protein E3 ligase Topors</fullName>
    </alternativeName>
    <alternativeName>
        <fullName evidence="12">Topoisomerase I-binding RING finger protein</fullName>
    </alternativeName>
    <alternativeName>
        <fullName evidence="14">Topoisomerase I-binding arginine/serine-rich protein</fullName>
    </alternativeName>
</protein>
<proteinExistence type="evidence at transcript level"/>
<evidence type="ECO:0000256" key="3">
    <source>
        <dbReference type="ARBA" id="ARBA00022679"/>
    </source>
</evidence>
<dbReference type="EC" id="2.3.2.27" evidence="2"/>
<dbReference type="GO" id="GO:0016874">
    <property type="term" value="F:ligase activity"/>
    <property type="evidence" value="ECO:0007669"/>
    <property type="project" value="UniProtKB-KW"/>
</dbReference>
<dbReference type="PANTHER" id="PTHR46077">
    <property type="entry name" value="E3 UBIQUITIN-PROTEIN LIGASE TOPORS"/>
    <property type="match status" value="1"/>
</dbReference>
<feature type="domain" description="RING-type" evidence="17">
    <location>
        <begin position="38"/>
        <end position="77"/>
    </location>
</feature>
<evidence type="ECO:0000256" key="6">
    <source>
        <dbReference type="ARBA" id="ARBA00022786"/>
    </source>
</evidence>
<evidence type="ECO:0000256" key="7">
    <source>
        <dbReference type="ARBA" id="ARBA00022833"/>
    </source>
</evidence>
<evidence type="ECO:0000256" key="11">
    <source>
        <dbReference type="ARBA" id="ARBA00076856"/>
    </source>
</evidence>
<dbReference type="InterPro" id="IPR058746">
    <property type="entry name" value="Znf_RING-type_Topors"/>
</dbReference>
<dbReference type="PROSITE" id="PS00518">
    <property type="entry name" value="ZF_RING_1"/>
    <property type="match status" value="1"/>
</dbReference>
<dbReference type="SUPFAM" id="SSF57850">
    <property type="entry name" value="RING/U-box"/>
    <property type="match status" value="1"/>
</dbReference>
<evidence type="ECO:0000256" key="13">
    <source>
        <dbReference type="ARBA" id="ARBA00079040"/>
    </source>
</evidence>
<keyword evidence="6" id="KW-0833">Ubl conjugation pathway</keyword>
<dbReference type="FunFam" id="3.30.40.10:FF:000136">
    <property type="entry name" value="E3 ubiquitin-protein ligase Topors"/>
    <property type="match status" value="1"/>
</dbReference>
<dbReference type="AlphaFoldDB" id="A0A1E1XDD1"/>
<dbReference type="InterPro" id="IPR017907">
    <property type="entry name" value="Znf_RING_CS"/>
</dbReference>
<dbReference type="PANTHER" id="PTHR46077:SF1">
    <property type="entry name" value="TOP1 BINDING ARGININE_SERINE RICH PROTEIN, E3 UBIQUITIN LIGASE"/>
    <property type="match status" value="1"/>
</dbReference>
<keyword evidence="8" id="KW-0805">Transcription regulation</keyword>
<dbReference type="InterPro" id="IPR001841">
    <property type="entry name" value="Znf_RING"/>
</dbReference>
<evidence type="ECO:0000256" key="16">
    <source>
        <dbReference type="SAM" id="MobiDB-lite"/>
    </source>
</evidence>
<dbReference type="GO" id="GO:0000209">
    <property type="term" value="P:protein polyubiquitination"/>
    <property type="evidence" value="ECO:0007669"/>
    <property type="project" value="TreeGrafter"/>
</dbReference>
<evidence type="ECO:0000256" key="2">
    <source>
        <dbReference type="ARBA" id="ARBA00012483"/>
    </source>
</evidence>
<keyword evidence="4" id="KW-0479">Metal-binding</keyword>
<keyword evidence="18" id="KW-0436">Ligase</keyword>
<keyword evidence="3" id="KW-0808">Transferase</keyword>
<sequence>GGHEEDMASSPSGPKLGPTDATPERPFSRNTASPEDSCAICLGPPENKSFTDSCFHTYCFACLAEWAKVRAECPLCKQRFKSIIHSVRSLEDYDQYFVSELQRRPPAAITDTFDRRFRFPTTMTAERRQELEAMRQEQERRARQPSIAAHRSQNRYLPRGAITSAERLELYIHGLWAVPHASHYREASPEFYRDNPACTHRLVPWLNRELNALMQERRSHIMYAMDYVMSLIMEFDIRHPEFARRMEALLHEHTEHFVHEFYFYATSVHDMAAYDQNTVYKPHHLAFAHGNPVNRFRQTLLLQAPVAAPASHDEPPAIERDSPRPGPSGLAIAREEVITTAVDAGSDSDSSDCVVVKVIKPQRERTPIVINILSSDEDDRSLAQGETHECLPEMDVRPSHSNWSSIDHRLSQRRAATDSSLSSDDEYLQRRHSRTRSPEHSRLAHGKRRRTSDRGRSLRSDNVQRRQGRRIASSTYALESWSSSDEDSTQGSWTRKRKKNLAQGESHECLPEMDAGPSYSNWSLADHRRPQRRAATDSSSSDDERPQRMHPRTHSSEHSRSTRDRRRWTSGRGSSLRYDSDDGRRRQARHVSPAYASETWSSPSDEDGTHGHWARKPRKLVSVVGAVNIASKSSNRDRHHTHHHRHRHHHHEQRSRKHEMKKREHKRRSPSQEF</sequence>
<evidence type="ECO:0000256" key="14">
    <source>
        <dbReference type="ARBA" id="ARBA00079184"/>
    </source>
</evidence>
<name>A0A1E1XDD1_9ACAR</name>
<evidence type="ECO:0000256" key="5">
    <source>
        <dbReference type="ARBA" id="ARBA00022771"/>
    </source>
</evidence>
<dbReference type="GO" id="GO:0006513">
    <property type="term" value="P:protein monoubiquitination"/>
    <property type="evidence" value="ECO:0007669"/>
    <property type="project" value="TreeGrafter"/>
</dbReference>
<feature type="region of interest" description="Disordered" evidence="16">
    <location>
        <begin position="1"/>
        <end position="34"/>
    </location>
</feature>
<keyword evidence="7" id="KW-0862">Zinc</keyword>
<evidence type="ECO:0000256" key="10">
    <source>
        <dbReference type="ARBA" id="ARBA00071236"/>
    </source>
</evidence>
<dbReference type="Gene3D" id="3.30.40.10">
    <property type="entry name" value="Zinc/RING finger domain, C3HC4 (zinc finger)"/>
    <property type="match status" value="1"/>
</dbReference>
<organism evidence="18">
    <name type="scientific">Amblyomma aureolatum</name>
    <dbReference type="NCBI Taxonomy" id="187763"/>
    <lineage>
        <taxon>Eukaryota</taxon>
        <taxon>Metazoa</taxon>
        <taxon>Ecdysozoa</taxon>
        <taxon>Arthropoda</taxon>
        <taxon>Chelicerata</taxon>
        <taxon>Arachnida</taxon>
        <taxon>Acari</taxon>
        <taxon>Parasitiformes</taxon>
        <taxon>Ixodida</taxon>
        <taxon>Ixodoidea</taxon>
        <taxon>Ixodidae</taxon>
        <taxon>Amblyomminae</taxon>
        <taxon>Amblyomma</taxon>
    </lineage>
</organism>
<evidence type="ECO:0000256" key="9">
    <source>
        <dbReference type="ARBA" id="ARBA00023163"/>
    </source>
</evidence>
<feature type="non-terminal residue" evidence="18">
    <location>
        <position position="1"/>
    </location>
</feature>
<keyword evidence="5 15" id="KW-0863">Zinc-finger</keyword>
<dbReference type="Pfam" id="PF00097">
    <property type="entry name" value="zf-C3HC4"/>
    <property type="match status" value="1"/>
</dbReference>
<feature type="region of interest" description="Disordered" evidence="16">
    <location>
        <begin position="307"/>
        <end position="329"/>
    </location>
</feature>
<feature type="compositionally biased region" description="Basic and acidic residues" evidence="16">
    <location>
        <begin position="311"/>
        <end position="323"/>
    </location>
</feature>
<feature type="compositionally biased region" description="Basic and acidic residues" evidence="16">
    <location>
        <begin position="452"/>
        <end position="464"/>
    </location>
</feature>
<dbReference type="PROSITE" id="PS50089">
    <property type="entry name" value="ZF_RING_2"/>
    <property type="match status" value="1"/>
</dbReference>
<feature type="compositionally biased region" description="Basic residues" evidence="16">
    <location>
        <begin position="637"/>
        <end position="674"/>
    </location>
</feature>
<evidence type="ECO:0000256" key="8">
    <source>
        <dbReference type="ARBA" id="ARBA00023015"/>
    </source>
</evidence>